<proteinExistence type="inferred from homology"/>
<dbReference type="PROSITE" id="PS51263">
    <property type="entry name" value="ADF_H"/>
    <property type="match status" value="1"/>
</dbReference>
<dbReference type="PANTHER" id="PTHR11913">
    <property type="entry name" value="COFILIN-RELATED"/>
    <property type="match status" value="1"/>
</dbReference>
<dbReference type="EMBL" id="GIKN01000196">
    <property type="protein sequence ID" value="NIE42469.1"/>
    <property type="molecule type" value="Transcribed_RNA"/>
</dbReference>
<dbReference type="CDD" id="cd11286">
    <property type="entry name" value="ADF_cofilin_like"/>
    <property type="match status" value="1"/>
</dbReference>
<evidence type="ECO:0000259" key="3">
    <source>
        <dbReference type="PROSITE" id="PS51263"/>
    </source>
</evidence>
<dbReference type="OrthoDB" id="10249245at2759"/>
<feature type="domain" description="ADF-H" evidence="3">
    <location>
        <begin position="2"/>
        <end position="138"/>
    </location>
</feature>
<protein>
    <submittedName>
        <fullName evidence="4">Putative actin depolymerizing factor</fullName>
    </submittedName>
</protein>
<dbReference type="GO" id="GO:0015629">
    <property type="term" value="C:actin cytoskeleton"/>
    <property type="evidence" value="ECO:0007669"/>
    <property type="project" value="InterPro"/>
</dbReference>
<dbReference type="InterPro" id="IPR029006">
    <property type="entry name" value="ADF-H/Gelsolin-like_dom_sf"/>
</dbReference>
<name>A0A6G4ZVD6_RHIMP</name>
<accession>A0A6G4ZVD6</accession>
<sequence>MSTGMTFSDEAKAVNEARKTDKKHRYVIYKVVGESVIDAEATGERSAPFENFLEKLRPREAGQCRCAVYDYPVTADDGTTTDKTFLIKWLPDGASTRQRMLYLSAYETLRQQLTGIDKFLEAGSVEDLEDSMKGAVWQ</sequence>
<evidence type="ECO:0000256" key="1">
    <source>
        <dbReference type="ARBA" id="ARBA00006844"/>
    </source>
</evidence>
<dbReference type="SUPFAM" id="SSF55753">
    <property type="entry name" value="Actin depolymerizing proteins"/>
    <property type="match status" value="1"/>
</dbReference>
<dbReference type="SMART" id="SM00102">
    <property type="entry name" value="ADF"/>
    <property type="match status" value="1"/>
</dbReference>
<evidence type="ECO:0000313" key="4">
    <source>
        <dbReference type="EMBL" id="NIE42469.1"/>
    </source>
</evidence>
<dbReference type="Gene3D" id="3.40.20.10">
    <property type="entry name" value="Severin"/>
    <property type="match status" value="1"/>
</dbReference>
<organism evidence="4">
    <name type="scientific">Rhipicephalus microplus</name>
    <name type="common">Cattle tick</name>
    <name type="synonym">Boophilus microplus</name>
    <dbReference type="NCBI Taxonomy" id="6941"/>
    <lineage>
        <taxon>Eukaryota</taxon>
        <taxon>Metazoa</taxon>
        <taxon>Ecdysozoa</taxon>
        <taxon>Arthropoda</taxon>
        <taxon>Chelicerata</taxon>
        <taxon>Arachnida</taxon>
        <taxon>Acari</taxon>
        <taxon>Parasitiformes</taxon>
        <taxon>Ixodida</taxon>
        <taxon>Ixodoidea</taxon>
        <taxon>Ixodidae</taxon>
        <taxon>Rhipicephalinae</taxon>
        <taxon>Rhipicephalus</taxon>
        <taxon>Boophilus</taxon>
    </lineage>
</organism>
<dbReference type="AlphaFoldDB" id="A0A6G4ZVD6"/>
<keyword evidence="2" id="KW-0009">Actin-binding</keyword>
<comment type="similarity">
    <text evidence="1">Belongs to the actin-binding proteins ADF family.</text>
</comment>
<dbReference type="InterPro" id="IPR002108">
    <property type="entry name" value="ADF-H"/>
</dbReference>
<dbReference type="GO" id="GO:0003779">
    <property type="term" value="F:actin binding"/>
    <property type="evidence" value="ECO:0007669"/>
    <property type="project" value="UniProtKB-KW"/>
</dbReference>
<evidence type="ECO:0000256" key="2">
    <source>
        <dbReference type="ARBA" id="ARBA00023203"/>
    </source>
</evidence>
<dbReference type="Pfam" id="PF00241">
    <property type="entry name" value="Cofilin_ADF"/>
    <property type="match status" value="1"/>
</dbReference>
<dbReference type="InterPro" id="IPR017904">
    <property type="entry name" value="ADF/Cofilin"/>
</dbReference>
<dbReference type="GO" id="GO:0030042">
    <property type="term" value="P:actin filament depolymerization"/>
    <property type="evidence" value="ECO:0007669"/>
    <property type="project" value="InterPro"/>
</dbReference>
<dbReference type="VEuPathDB" id="VectorBase:LOC119164167"/>
<reference evidence="4" key="1">
    <citation type="submission" date="2020-03" db="EMBL/GenBank/DDBJ databases">
        <title>A transcriptome and proteome of the tick Rhipicephalus microplus shaped by the genetic composition of its hosts and developmental stage.</title>
        <authorList>
            <person name="Garcia G.R."/>
            <person name="Ribeiro J.M.C."/>
            <person name="Maruyama S.R."/>
            <person name="Gardinasse L.G."/>
            <person name="Nelson K."/>
            <person name="Ferreira B.R."/>
            <person name="Andrade T.G."/>
            <person name="Santos I.K.F.M."/>
        </authorList>
    </citation>
    <scope>NUCLEOTIDE SEQUENCE</scope>
    <source>
        <strain evidence="4">NSGR</strain>
        <tissue evidence="4">Salivary glands</tissue>
    </source>
</reference>